<dbReference type="SMART" id="SM00322">
    <property type="entry name" value="KH"/>
    <property type="match status" value="3"/>
</dbReference>
<keyword evidence="1" id="KW-0677">Repeat</keyword>
<feature type="domain" description="K Homology" evidence="4">
    <location>
        <begin position="261"/>
        <end position="342"/>
    </location>
</feature>
<accession>A0A9P6VSE2</accession>
<dbReference type="InterPro" id="IPR004088">
    <property type="entry name" value="KH_dom_type_1"/>
</dbReference>
<evidence type="ECO:0000313" key="5">
    <source>
        <dbReference type="EMBL" id="KAG0654194.1"/>
    </source>
</evidence>
<dbReference type="InterPro" id="IPR004087">
    <property type="entry name" value="KH_dom"/>
</dbReference>
<dbReference type="Gene3D" id="3.30.1370.10">
    <property type="entry name" value="K Homology domain, type 1"/>
    <property type="match status" value="3"/>
</dbReference>
<keyword evidence="6" id="KW-1185">Reference proteome</keyword>
<dbReference type="PROSITE" id="PS50084">
    <property type="entry name" value="KH_TYPE_1"/>
    <property type="match status" value="3"/>
</dbReference>
<dbReference type="InterPro" id="IPR036612">
    <property type="entry name" value="KH_dom_type_1_sf"/>
</dbReference>
<dbReference type="Proteomes" id="UP000750334">
    <property type="component" value="Unassembled WGS sequence"/>
</dbReference>
<evidence type="ECO:0000256" key="2">
    <source>
        <dbReference type="ARBA" id="ARBA00022884"/>
    </source>
</evidence>
<feature type="domain" description="K Homology" evidence="4">
    <location>
        <begin position="45"/>
        <end position="115"/>
    </location>
</feature>
<feature type="domain" description="K Homology" evidence="4">
    <location>
        <begin position="150"/>
        <end position="221"/>
    </location>
</feature>
<dbReference type="CDD" id="cd00105">
    <property type="entry name" value="KH-I"/>
    <property type="match status" value="1"/>
</dbReference>
<dbReference type="OrthoDB" id="442947at2759"/>
<gene>
    <name evidence="5" type="primary">HEK2_2</name>
    <name evidence="5" type="ORF">C6P45_003496</name>
</gene>
<dbReference type="AlphaFoldDB" id="A0A9P6VSE2"/>
<dbReference type="PANTHER" id="PTHR10288">
    <property type="entry name" value="KH DOMAIN CONTAINING RNA BINDING PROTEIN"/>
    <property type="match status" value="1"/>
</dbReference>
<comment type="caution">
    <text evidence="5">The sequence shown here is derived from an EMBL/GenBank/DDBJ whole genome shotgun (WGS) entry which is preliminary data.</text>
</comment>
<dbReference type="Pfam" id="PF00013">
    <property type="entry name" value="KH_1"/>
    <property type="match status" value="3"/>
</dbReference>
<evidence type="ECO:0000256" key="1">
    <source>
        <dbReference type="ARBA" id="ARBA00022737"/>
    </source>
</evidence>
<dbReference type="SUPFAM" id="SSF54791">
    <property type="entry name" value="Eukaryotic type KH-domain (KH-domain type I)"/>
    <property type="match status" value="3"/>
</dbReference>
<keyword evidence="2 3" id="KW-0694">RNA-binding</keyword>
<sequence>MSNSEEYYTDSTDMVSEYESETDQIENNNKNTQLQTKLENVSDDLPTYLRFLLSLDECGKIFGPQGQYLRKIKQDNHVKIDITEKQVGCSDRILTCAGSIINISQAISDIVSLLSANQPNEPKRYPFYFLNSFLPIPELSDFKTVDSLQEIYNIRLILTNTQISSIIGKQGRTIRQLIDNHDVKIVASRNFLPDSDERILQIQGPSTEIGNTIEDITKTLNTDINIDQITERHYFPHVDNINNDIKDIINSRKNNTRFNDKNYNATVLIPNALVGAMMGSKGNRISSLRKFTHTRIDTGKIDDSDSNIIDSDTNEVFRKFIISGDNLDNVKKAENLLNSNLESEIKRRNEIEE</sequence>
<organism evidence="5 6">
    <name type="scientific">Maudiozyma exigua</name>
    <name type="common">Yeast</name>
    <name type="synonym">Kazachstania exigua</name>
    <dbReference type="NCBI Taxonomy" id="34358"/>
    <lineage>
        <taxon>Eukaryota</taxon>
        <taxon>Fungi</taxon>
        <taxon>Dikarya</taxon>
        <taxon>Ascomycota</taxon>
        <taxon>Saccharomycotina</taxon>
        <taxon>Saccharomycetes</taxon>
        <taxon>Saccharomycetales</taxon>
        <taxon>Saccharomycetaceae</taxon>
        <taxon>Maudiozyma</taxon>
    </lineage>
</organism>
<dbReference type="EMBL" id="PUHR01000360">
    <property type="protein sequence ID" value="KAG0654194.1"/>
    <property type="molecule type" value="Genomic_DNA"/>
</dbReference>
<proteinExistence type="predicted"/>
<evidence type="ECO:0000259" key="4">
    <source>
        <dbReference type="SMART" id="SM00322"/>
    </source>
</evidence>
<evidence type="ECO:0000313" key="6">
    <source>
        <dbReference type="Proteomes" id="UP000750334"/>
    </source>
</evidence>
<evidence type="ECO:0000256" key="3">
    <source>
        <dbReference type="PROSITE-ProRule" id="PRU00117"/>
    </source>
</evidence>
<reference evidence="5 6" key="1">
    <citation type="submission" date="2020-11" db="EMBL/GenBank/DDBJ databases">
        <title>Kefir isolates.</title>
        <authorList>
            <person name="Marcisauskas S."/>
            <person name="Kim Y."/>
            <person name="Blasche S."/>
        </authorList>
    </citation>
    <scope>NUCLEOTIDE SEQUENCE [LARGE SCALE GENOMIC DNA]</scope>
    <source>
        <strain evidence="5 6">OG2</strain>
    </source>
</reference>
<dbReference type="GO" id="GO:0003723">
    <property type="term" value="F:RNA binding"/>
    <property type="evidence" value="ECO:0007669"/>
    <property type="project" value="UniProtKB-UniRule"/>
</dbReference>
<protein>
    <submittedName>
        <fullName evidence="5">RNA binding protein, heterogenous nuclear RNP-K like protein</fullName>
    </submittedName>
</protein>
<name>A0A9P6VSE2_MAUEX</name>